<reference evidence="1 2" key="1">
    <citation type="submission" date="2019-06" db="EMBL/GenBank/DDBJ databases">
        <authorList>
            <person name="Lopez J."/>
            <person name="Ball K.N."/>
            <person name="Bhuiyan S."/>
            <person name="Nayek S."/>
            <person name="Sivoravong A."/>
            <person name="Hughes L.E."/>
            <person name="Garlena R.A."/>
            <person name="Russell D.A."/>
            <person name="Pope W.H."/>
            <person name="Jacobs-Sera D."/>
            <person name="Hatfull G.F."/>
        </authorList>
    </citation>
    <scope>NUCLEOTIDE SEQUENCE [LARGE SCALE GENOMIC DNA]</scope>
</reference>
<evidence type="ECO:0000313" key="2">
    <source>
        <dbReference type="Proteomes" id="UP000317273"/>
    </source>
</evidence>
<dbReference type="RefSeq" id="YP_010054610.1">
    <property type="nucleotide sequence ID" value="NC_054655.1"/>
</dbReference>
<keyword evidence="2" id="KW-1185">Reference proteome</keyword>
<name>A0A516KRD8_9CAUD</name>
<organism evidence="1 2">
    <name type="scientific">Streptomyces phage Celia</name>
    <dbReference type="NCBI Taxonomy" id="2590946"/>
    <lineage>
        <taxon>Viruses</taxon>
        <taxon>Duplodnaviria</taxon>
        <taxon>Heunggongvirae</taxon>
        <taxon>Uroviricota</taxon>
        <taxon>Caudoviricetes</taxon>
        <taxon>Arquatrovirinae</taxon>
        <taxon>Celiavirus</taxon>
        <taxon>Celiavirus celia</taxon>
    </lineage>
</organism>
<sequence>MNIIEITNAYDSAEQALADWSFATDPQVLGVIERAARSIARKYEDNRTTEFDDAYQEGLVLVATRRDLQEAVARIADEPGLLHTRLVRDLTDKYKREAEKRVPSRLTSWELNNDKLAAQGY</sequence>
<evidence type="ECO:0000313" key="1">
    <source>
        <dbReference type="EMBL" id="QDP44249.1"/>
    </source>
</evidence>
<dbReference type="GeneID" id="64470527"/>
<protein>
    <submittedName>
        <fullName evidence="1">Uncharacterized protein</fullName>
    </submittedName>
</protein>
<gene>
    <name evidence="1" type="primary">46</name>
    <name evidence="1" type="ORF">SEA_CELIA_46</name>
</gene>
<accession>A0A516KRD8</accession>
<proteinExistence type="predicted"/>
<dbReference type="EMBL" id="MN062705">
    <property type="protein sequence ID" value="QDP44249.1"/>
    <property type="molecule type" value="Genomic_DNA"/>
</dbReference>
<dbReference type="Proteomes" id="UP000317273">
    <property type="component" value="Segment"/>
</dbReference>
<dbReference type="KEGG" id="vg:64470527"/>